<dbReference type="InterPro" id="IPR017451">
    <property type="entry name" value="F-box-assoc_interact_dom"/>
</dbReference>
<sequence>MKFHYDLFIEILCRLPIQTLLRFRCLSKTCCSSIDSPDFINLHLNRSIKTSTNRSLIVDELKTEGSIFVVDLDLSDRCPVELHRPHKSFTDSVEVVYNNYTGVRIVKPSKFSTYVFGSCNGLLAMYNRRGMCLWNPSTKKHQNLPQFWSHDEYNRNDKILVGFGYDSINNDYKVIKMIQYNSMYLSSNKNDKIRVTVYSLKGNSSTRIDDLNDYYIRYLRGDSGVAVSGSLHWVVWSQEKRPDDLILAFDLGNEKFRELPKPQIMKGYFLRVAELGGSLAISCLHLGTFVEIWVMKEHGITESWTKLFRINYDKQHGISDLYRCDMKPLCFSETGDEVLLDDNYGVYSVLYDLEQKSAKRVTIFGSPERESKIPVKISASICVRSLVPVNFNSEIAGSASELQGKKRKGT</sequence>
<dbReference type="PANTHER" id="PTHR31672">
    <property type="entry name" value="BNACNNG10540D PROTEIN"/>
    <property type="match status" value="1"/>
</dbReference>
<protein>
    <recommendedName>
        <fullName evidence="5">F-box domain-containing protein</fullName>
    </recommendedName>
</protein>
<dbReference type="Proteomes" id="UP001174677">
    <property type="component" value="Chromosome 14"/>
</dbReference>
<dbReference type="SUPFAM" id="SSF81383">
    <property type="entry name" value="F-box domain"/>
    <property type="match status" value="1"/>
</dbReference>
<evidence type="ECO:0008006" key="5">
    <source>
        <dbReference type="Google" id="ProtNLM"/>
    </source>
</evidence>
<accession>A0ABQ9L5V6</accession>
<dbReference type="Pfam" id="PF08268">
    <property type="entry name" value="FBA_3"/>
    <property type="match status" value="1"/>
</dbReference>
<feature type="domain" description="F-box associated beta-propeller type 3" evidence="2">
    <location>
        <begin position="111"/>
        <end position="372"/>
    </location>
</feature>
<dbReference type="PANTHER" id="PTHR31672:SF13">
    <property type="entry name" value="F-BOX PROTEIN CPR30-LIKE"/>
    <property type="match status" value="1"/>
</dbReference>
<feature type="domain" description="F-box" evidence="1">
    <location>
        <begin position="5"/>
        <end position="39"/>
    </location>
</feature>
<name>A0ABQ9L5V6_HEVBR</name>
<dbReference type="NCBIfam" id="TIGR01640">
    <property type="entry name" value="F_box_assoc_1"/>
    <property type="match status" value="1"/>
</dbReference>
<reference evidence="3" key="1">
    <citation type="journal article" date="2023" name="Plant Biotechnol. J.">
        <title>Chromosome-level wild Hevea brasiliensis genome provides new tools for genomic-assisted breeding and valuable loci to elevate rubber yield.</title>
        <authorList>
            <person name="Cheng H."/>
            <person name="Song X."/>
            <person name="Hu Y."/>
            <person name="Wu T."/>
            <person name="Yang Q."/>
            <person name="An Z."/>
            <person name="Feng S."/>
            <person name="Deng Z."/>
            <person name="Wu W."/>
            <person name="Zeng X."/>
            <person name="Tu M."/>
            <person name="Wang X."/>
            <person name="Huang H."/>
        </authorList>
    </citation>
    <scope>NUCLEOTIDE SEQUENCE</scope>
    <source>
        <strain evidence="3">MT/VB/25A 57/8</strain>
    </source>
</reference>
<comment type="caution">
    <text evidence="3">The sequence shown here is derived from an EMBL/GenBank/DDBJ whole genome shotgun (WGS) entry which is preliminary data.</text>
</comment>
<evidence type="ECO:0000259" key="1">
    <source>
        <dbReference type="Pfam" id="PF00646"/>
    </source>
</evidence>
<evidence type="ECO:0000313" key="4">
    <source>
        <dbReference type="Proteomes" id="UP001174677"/>
    </source>
</evidence>
<dbReference type="InterPro" id="IPR001810">
    <property type="entry name" value="F-box_dom"/>
</dbReference>
<dbReference type="EMBL" id="JARPOI010000014">
    <property type="protein sequence ID" value="KAJ9160105.1"/>
    <property type="molecule type" value="Genomic_DNA"/>
</dbReference>
<dbReference type="InterPro" id="IPR013187">
    <property type="entry name" value="F-box-assoc_dom_typ3"/>
</dbReference>
<dbReference type="Pfam" id="PF00646">
    <property type="entry name" value="F-box"/>
    <property type="match status" value="1"/>
</dbReference>
<proteinExistence type="predicted"/>
<gene>
    <name evidence="3" type="ORF">P3X46_025537</name>
</gene>
<dbReference type="InterPro" id="IPR050796">
    <property type="entry name" value="SCF_F-box_component"/>
</dbReference>
<evidence type="ECO:0000313" key="3">
    <source>
        <dbReference type="EMBL" id="KAJ9160105.1"/>
    </source>
</evidence>
<organism evidence="3 4">
    <name type="scientific">Hevea brasiliensis</name>
    <name type="common">Para rubber tree</name>
    <name type="synonym">Siphonia brasiliensis</name>
    <dbReference type="NCBI Taxonomy" id="3981"/>
    <lineage>
        <taxon>Eukaryota</taxon>
        <taxon>Viridiplantae</taxon>
        <taxon>Streptophyta</taxon>
        <taxon>Embryophyta</taxon>
        <taxon>Tracheophyta</taxon>
        <taxon>Spermatophyta</taxon>
        <taxon>Magnoliopsida</taxon>
        <taxon>eudicotyledons</taxon>
        <taxon>Gunneridae</taxon>
        <taxon>Pentapetalae</taxon>
        <taxon>rosids</taxon>
        <taxon>fabids</taxon>
        <taxon>Malpighiales</taxon>
        <taxon>Euphorbiaceae</taxon>
        <taxon>Crotonoideae</taxon>
        <taxon>Micrandreae</taxon>
        <taxon>Hevea</taxon>
    </lineage>
</organism>
<keyword evidence="4" id="KW-1185">Reference proteome</keyword>
<evidence type="ECO:0000259" key="2">
    <source>
        <dbReference type="Pfam" id="PF08268"/>
    </source>
</evidence>
<dbReference type="InterPro" id="IPR036047">
    <property type="entry name" value="F-box-like_dom_sf"/>
</dbReference>